<accession>A0ACC0LUP2</accession>
<evidence type="ECO:0000313" key="2">
    <source>
        <dbReference type="Proteomes" id="UP001062846"/>
    </source>
</evidence>
<comment type="caution">
    <text evidence="1">The sequence shown here is derived from an EMBL/GenBank/DDBJ whole genome shotgun (WGS) entry which is preliminary data.</text>
</comment>
<organism evidence="1 2">
    <name type="scientific">Rhododendron molle</name>
    <name type="common">Chinese azalea</name>
    <name type="synonym">Azalea mollis</name>
    <dbReference type="NCBI Taxonomy" id="49168"/>
    <lineage>
        <taxon>Eukaryota</taxon>
        <taxon>Viridiplantae</taxon>
        <taxon>Streptophyta</taxon>
        <taxon>Embryophyta</taxon>
        <taxon>Tracheophyta</taxon>
        <taxon>Spermatophyta</taxon>
        <taxon>Magnoliopsida</taxon>
        <taxon>eudicotyledons</taxon>
        <taxon>Gunneridae</taxon>
        <taxon>Pentapetalae</taxon>
        <taxon>asterids</taxon>
        <taxon>Ericales</taxon>
        <taxon>Ericaceae</taxon>
        <taxon>Ericoideae</taxon>
        <taxon>Rhodoreae</taxon>
        <taxon>Rhododendron</taxon>
    </lineage>
</organism>
<reference evidence="1" key="1">
    <citation type="submission" date="2022-02" db="EMBL/GenBank/DDBJ databases">
        <title>Plant Genome Project.</title>
        <authorList>
            <person name="Zhang R.-G."/>
        </authorList>
    </citation>
    <scope>NUCLEOTIDE SEQUENCE</scope>
    <source>
        <strain evidence="1">AT1</strain>
    </source>
</reference>
<evidence type="ECO:0000313" key="1">
    <source>
        <dbReference type="EMBL" id="KAI8532365.1"/>
    </source>
</evidence>
<proteinExistence type="predicted"/>
<name>A0ACC0LUP2_RHOML</name>
<gene>
    <name evidence="1" type="ORF">RHMOL_Rhmol11G0209200</name>
</gene>
<sequence>MGGIGKTTIAKVVYNSNHDRYDAACFLENISEVSKGHNGLVRLQIHLLSNILGKNERINNVDDGCWRIKYALSNKRVLVLDDVDQMDQLFALAGRQDWFSQGSKIIITTRTKSVMKNADEIYDVYWPKKLSNDESLELFSWHAFRQKRPIKSHMTLSKRNLLTIEDEKLQMHQLLQDMGKQIVCHESDYPEERSRIWLSKESFDILFEKIGTNKIKGLVLDMNMLGNSNKVVFEANTFEKMYNLRLLKLSGVQFSGSYKACSKRLRWLYWCGFPSESFPNDFPLENLVALDMRHSNLKQVWKGTKVLGSLKILNLSHSPKLAKTPDFSRIPNLEIN</sequence>
<protein>
    <submittedName>
        <fullName evidence="1">Uncharacterized protein</fullName>
    </submittedName>
</protein>
<keyword evidence="2" id="KW-1185">Reference proteome</keyword>
<dbReference type="EMBL" id="CM046398">
    <property type="protein sequence ID" value="KAI8532365.1"/>
    <property type="molecule type" value="Genomic_DNA"/>
</dbReference>
<dbReference type="Proteomes" id="UP001062846">
    <property type="component" value="Chromosome 11"/>
</dbReference>